<feature type="compositionally biased region" description="Basic residues" evidence="7">
    <location>
        <begin position="638"/>
        <end position="651"/>
    </location>
</feature>
<evidence type="ECO:0000256" key="1">
    <source>
        <dbReference type="ARBA" id="ARBA00004123"/>
    </source>
</evidence>
<dbReference type="InterPro" id="IPR005037">
    <property type="entry name" value="PRP38"/>
</dbReference>
<evidence type="ECO:0000256" key="3">
    <source>
        <dbReference type="ARBA" id="ARBA00022664"/>
    </source>
</evidence>
<dbReference type="GO" id="GO:0008380">
    <property type="term" value="P:RNA splicing"/>
    <property type="evidence" value="ECO:0007669"/>
    <property type="project" value="UniProtKB-KW"/>
</dbReference>
<dbReference type="GO" id="GO:0006397">
    <property type="term" value="P:mRNA processing"/>
    <property type="evidence" value="ECO:0007669"/>
    <property type="project" value="UniProtKB-KW"/>
</dbReference>
<dbReference type="Pfam" id="PF03371">
    <property type="entry name" value="PRP38"/>
    <property type="match status" value="1"/>
</dbReference>
<protein>
    <submittedName>
        <fullName evidence="8">Pre-mRNA splicing factor</fullName>
    </submittedName>
</protein>
<keyword evidence="4" id="KW-0747">Spliceosome</keyword>
<proteinExistence type="inferred from homology"/>
<name>A0A1A8X238_PLAOA</name>
<dbReference type="AlphaFoldDB" id="A0A1A8X238"/>
<comment type="subcellular location">
    <subcellularLocation>
        <location evidence="1">Nucleus</location>
    </subcellularLocation>
</comment>
<evidence type="ECO:0000313" key="9">
    <source>
        <dbReference type="Proteomes" id="UP000078546"/>
    </source>
</evidence>
<feature type="compositionally biased region" description="Basic and acidic residues" evidence="7">
    <location>
        <begin position="652"/>
        <end position="678"/>
    </location>
</feature>
<keyword evidence="3" id="KW-0507">mRNA processing</keyword>
<feature type="compositionally biased region" description="Basic and acidic residues" evidence="7">
    <location>
        <begin position="612"/>
        <end position="635"/>
    </location>
</feature>
<accession>A0A1A8X238</accession>
<evidence type="ECO:0000256" key="4">
    <source>
        <dbReference type="ARBA" id="ARBA00022728"/>
    </source>
</evidence>
<dbReference type="EMBL" id="FLQV01000753">
    <property type="protein sequence ID" value="SBS97785.1"/>
    <property type="molecule type" value="Genomic_DNA"/>
</dbReference>
<evidence type="ECO:0000313" key="8">
    <source>
        <dbReference type="EMBL" id="SBS97785.1"/>
    </source>
</evidence>
<evidence type="ECO:0000256" key="2">
    <source>
        <dbReference type="ARBA" id="ARBA00006164"/>
    </source>
</evidence>
<keyword evidence="6" id="KW-0539">Nucleus</keyword>
<dbReference type="Proteomes" id="UP000078546">
    <property type="component" value="Unassembled WGS sequence"/>
</dbReference>
<gene>
    <name evidence="8" type="ORF">POVCU1_040970</name>
</gene>
<reference evidence="9" key="1">
    <citation type="submission" date="2016-05" db="EMBL/GenBank/DDBJ databases">
        <authorList>
            <person name="Naeem Raeece"/>
        </authorList>
    </citation>
    <scope>NUCLEOTIDE SEQUENCE [LARGE SCALE GENOMIC DNA]</scope>
</reference>
<evidence type="ECO:0000256" key="7">
    <source>
        <dbReference type="SAM" id="MobiDB-lite"/>
    </source>
</evidence>
<feature type="compositionally biased region" description="Basic and acidic residues" evidence="7">
    <location>
        <begin position="530"/>
        <end position="553"/>
    </location>
</feature>
<organism evidence="8 9">
    <name type="scientific">Plasmodium ovale curtisi</name>
    <dbReference type="NCBI Taxonomy" id="864141"/>
    <lineage>
        <taxon>Eukaryota</taxon>
        <taxon>Sar</taxon>
        <taxon>Alveolata</taxon>
        <taxon>Apicomplexa</taxon>
        <taxon>Aconoidasida</taxon>
        <taxon>Haemosporida</taxon>
        <taxon>Plasmodiidae</taxon>
        <taxon>Plasmodium</taxon>
        <taxon>Plasmodium (Plasmodium)</taxon>
    </lineage>
</organism>
<comment type="similarity">
    <text evidence="2">Belongs to the PRP38 family.</text>
</comment>
<feature type="compositionally biased region" description="Basic and acidic residues" evidence="7">
    <location>
        <begin position="575"/>
        <end position="605"/>
    </location>
</feature>
<feature type="region of interest" description="Disordered" evidence="7">
    <location>
        <begin position="530"/>
        <end position="678"/>
    </location>
</feature>
<dbReference type="PANTHER" id="PTHR23142">
    <property type="entry name" value="PRE-MRNA-SPLICING FACTOR 38A-RELATED"/>
    <property type="match status" value="1"/>
</dbReference>
<evidence type="ECO:0000256" key="6">
    <source>
        <dbReference type="ARBA" id="ARBA00023242"/>
    </source>
</evidence>
<dbReference type="GO" id="GO:0005681">
    <property type="term" value="C:spliceosomal complex"/>
    <property type="evidence" value="ECO:0007669"/>
    <property type="project" value="UniProtKB-KW"/>
</dbReference>
<feature type="compositionally biased region" description="Basic residues" evidence="7">
    <location>
        <begin position="554"/>
        <end position="574"/>
    </location>
</feature>
<sequence length="784" mass="91161">MENNYNNGEYSAEYPGAYPAEYSGGYLGVTPNTVDQNDMNKQMYDYYYYNNPDGTMNNKRGYGNMINDKNFNSNKNIEDYYNYYNDHAYVGNICSNTSTSSNTNASNNPNSNTPNDFIYGISGNYGINYSYMDSSYYPMNNDMHPMSNPMHPMSNPMHPMSNPMHPMSNPMHPMSNQMHLMSSAMHPFNHSLNRFPNKLEESMHNYHFNAIDQNAKAGMKYKIAGNNITSVMNSSFQSSLANYNTEDKKSSLEMTNTTTYNVNTLLRNNILSSEYFRSLITLKTFKEVVDEIHSYADHVEPYCIGSTRAPSTLFCCLYKLFTMHLSEKQVSSAIVLFIGKVVNDACRGDHLYPYGQVCHLKGLIDHKDSCYIRACGFLYLRYVHSPANVSGECKYPYLWTWFEPYLLDEEEFIISADKRKRLTMGEYVQNLLSDDKYFNTVLPRLPIKIKNIYGARLMIINDHRKRSKKNKEKISKFVKGEPVMAYVNGEWEKGEIGGIVNHGKEKISVRVRKIDGNERLVNIGYVKLGSRDSDKEKDTDRHRSTDRSRSKDGRSHRKSSRSRSGRRRRKRSRGRSRDRGRDRGRDRSRDRSKDRGRGRSRDRSRDKRRRRRESEKENHSSHNKSHGDHRGDRSVNRYSKRSHERSNKKRDRSVSKSESEKRGHRKEKNENTEDELINKFRKIESQKALATGKDYARRPTSYKSSLTLKVENISTRKKSRSRSPRRIDRTVQLTQTDSKSNENVMTENSKLKELMQKYNKEDNEDDVNNENLADLEEMDVMTLG</sequence>
<keyword evidence="5" id="KW-0508">mRNA splicing</keyword>
<evidence type="ECO:0000256" key="5">
    <source>
        <dbReference type="ARBA" id="ARBA00023187"/>
    </source>
</evidence>